<dbReference type="EMBL" id="X04405">
    <property type="protein sequence ID" value="CAA27993.1"/>
    <property type="molecule type" value="Genomic_DNA"/>
</dbReference>
<accession>Q61936</accession>
<proteinExistence type="predicted"/>
<dbReference type="AlphaFoldDB" id="Q61936"/>
<sequence>MAKRRGSVPGRVREYWLPSPCWKCHMLHQGKWWGRRSQGMGGAEGFMEHGSTTLQRKPGASSELGILQVRDLSWLVQPQAQTCCGSFVPLSAGLRASAK</sequence>
<evidence type="ECO:0000313" key="1">
    <source>
        <dbReference type="EMBL" id="CAA27993.1"/>
    </source>
</evidence>
<dbReference type="PIR" id="T01678">
    <property type="entry name" value="T01678"/>
</dbReference>
<reference evidence="1" key="1">
    <citation type="journal article" date="1986" name="Eur. J. Biochem.">
        <title>The mouse myoglobin gene. Characterisation and sequence comparison with other mammalian myoglobin genes.</title>
        <authorList>
            <person name="Blanchetot A."/>
            <person name="Price M."/>
            <person name="Jeffreys A.J."/>
        </authorList>
    </citation>
    <scope>NUCLEOTIDE SEQUENCE</scope>
</reference>
<organism evidence="1">
    <name type="scientific">Mus musculus</name>
    <name type="common">Mouse</name>
    <dbReference type="NCBI Taxonomy" id="10090"/>
    <lineage>
        <taxon>Eukaryota</taxon>
        <taxon>Metazoa</taxon>
        <taxon>Chordata</taxon>
        <taxon>Craniata</taxon>
        <taxon>Vertebrata</taxon>
        <taxon>Euteleostomi</taxon>
        <taxon>Mammalia</taxon>
        <taxon>Eutheria</taxon>
        <taxon>Euarchontoglires</taxon>
        <taxon>Glires</taxon>
        <taxon>Rodentia</taxon>
        <taxon>Myomorpha</taxon>
        <taxon>Muroidea</taxon>
        <taxon>Muridae</taxon>
        <taxon>Murinae</taxon>
        <taxon>Mus</taxon>
        <taxon>Mus</taxon>
    </lineage>
</organism>
<protein>
    <submittedName>
        <fullName evidence="1">M.musculus myoglobin gene, exon 1 (and joined CDS)</fullName>
    </submittedName>
</protein>
<name>Q61936_MOUSE</name>